<dbReference type="OrthoDB" id="9776706at2"/>
<dbReference type="InterPro" id="IPR004688">
    <property type="entry name" value="Ni/Co_transpt"/>
</dbReference>
<evidence type="ECO:0000256" key="1">
    <source>
        <dbReference type="ARBA" id="ARBA00004127"/>
    </source>
</evidence>
<comment type="subcellular location">
    <subcellularLocation>
        <location evidence="8">Cell membrane</location>
        <topology evidence="8">Multi-pass membrane protein</topology>
    </subcellularLocation>
    <subcellularLocation>
        <location evidence="1">Endomembrane system</location>
        <topology evidence="1">Multi-pass membrane protein</topology>
    </subcellularLocation>
</comment>
<keyword evidence="5 8" id="KW-0812">Transmembrane</keyword>
<feature type="transmembrane region" description="Helical" evidence="8">
    <location>
        <begin position="92"/>
        <end position="115"/>
    </location>
</feature>
<protein>
    <recommendedName>
        <fullName evidence="8">Nickel/cobalt efflux system</fullName>
    </recommendedName>
</protein>
<feature type="transmembrane region" description="Helical" evidence="8">
    <location>
        <begin position="220"/>
        <end position="240"/>
    </location>
</feature>
<reference evidence="9 10" key="1">
    <citation type="submission" date="2013-02" db="EMBL/GenBank/DDBJ databases">
        <title>Whole genome shotgun sequence of Gordonia malaquae NBRC 108250.</title>
        <authorList>
            <person name="Yoshida I."/>
            <person name="Hosoyama A."/>
            <person name="Tsuchikane K."/>
            <person name="Ando Y."/>
            <person name="Baba S."/>
            <person name="Ohji S."/>
            <person name="Hamada M."/>
            <person name="Tamura T."/>
            <person name="Yamazoe A."/>
            <person name="Yamazaki S."/>
            <person name="Fujita N."/>
        </authorList>
    </citation>
    <scope>NUCLEOTIDE SEQUENCE [LARGE SCALE GENOMIC DNA]</scope>
    <source>
        <strain evidence="9 10">NBRC 108250</strain>
    </source>
</reference>
<gene>
    <name evidence="9" type="ORF">GM1_002_01050</name>
</gene>
<keyword evidence="10" id="KW-1185">Reference proteome</keyword>
<comment type="caution">
    <text evidence="9">The sequence shown here is derived from an EMBL/GenBank/DDBJ whole genome shotgun (WGS) entry which is preliminary data.</text>
</comment>
<dbReference type="GO" id="GO:0005886">
    <property type="term" value="C:plasma membrane"/>
    <property type="evidence" value="ECO:0007669"/>
    <property type="project" value="UniProtKB-SubCell"/>
</dbReference>
<organism evidence="9 10">
    <name type="scientific">Gordonia malaquae NBRC 108250</name>
    <dbReference type="NCBI Taxonomy" id="1223542"/>
    <lineage>
        <taxon>Bacteria</taxon>
        <taxon>Bacillati</taxon>
        <taxon>Actinomycetota</taxon>
        <taxon>Actinomycetes</taxon>
        <taxon>Mycobacteriales</taxon>
        <taxon>Gordoniaceae</taxon>
        <taxon>Gordonia</taxon>
    </lineage>
</organism>
<evidence type="ECO:0000256" key="2">
    <source>
        <dbReference type="ARBA" id="ARBA00010892"/>
    </source>
</evidence>
<feature type="transmembrane region" description="Helical" evidence="8">
    <location>
        <begin position="135"/>
        <end position="154"/>
    </location>
</feature>
<accession>M3USB1</accession>
<evidence type="ECO:0000256" key="3">
    <source>
        <dbReference type="ARBA" id="ARBA00022448"/>
    </source>
</evidence>
<dbReference type="GO" id="GO:0012505">
    <property type="term" value="C:endomembrane system"/>
    <property type="evidence" value="ECO:0007669"/>
    <property type="project" value="UniProtKB-SubCell"/>
</dbReference>
<keyword evidence="4" id="KW-0533">Nickel</keyword>
<dbReference type="PANTHER" id="PTHR31611">
    <property type="entry name" value="HIGH-AFFINITY NICKEL TRANSPORT PROTEIN NIC1"/>
    <property type="match status" value="1"/>
</dbReference>
<evidence type="ECO:0000313" key="10">
    <source>
        <dbReference type="Proteomes" id="UP000035009"/>
    </source>
</evidence>
<feature type="transmembrane region" description="Helical" evidence="8">
    <location>
        <begin position="192"/>
        <end position="214"/>
    </location>
</feature>
<dbReference type="EMBL" id="BAOP01000002">
    <property type="protein sequence ID" value="GAC78127.1"/>
    <property type="molecule type" value="Genomic_DNA"/>
</dbReference>
<evidence type="ECO:0000256" key="7">
    <source>
        <dbReference type="ARBA" id="ARBA00023136"/>
    </source>
</evidence>
<dbReference type="eggNOG" id="COG3376">
    <property type="taxonomic scope" value="Bacteria"/>
</dbReference>
<comment type="similarity">
    <text evidence="2 8">Belongs to the NiCoT transporter (TC 2.A.52) family.</text>
</comment>
<evidence type="ECO:0000256" key="6">
    <source>
        <dbReference type="ARBA" id="ARBA00022989"/>
    </source>
</evidence>
<dbReference type="RefSeq" id="WP_008375950.1">
    <property type="nucleotide sequence ID" value="NZ_BAOP01000002.1"/>
</dbReference>
<dbReference type="STRING" id="410332.SAMN04488550_3520"/>
<feature type="transmembrane region" description="Helical" evidence="8">
    <location>
        <begin position="308"/>
        <end position="327"/>
    </location>
</feature>
<feature type="transmembrane region" description="Helical" evidence="8">
    <location>
        <begin position="260"/>
        <end position="288"/>
    </location>
</feature>
<dbReference type="InterPro" id="IPR011541">
    <property type="entry name" value="Ni/Co_transpt_high_affinity"/>
</dbReference>
<evidence type="ECO:0000313" key="9">
    <source>
        <dbReference type="EMBL" id="GAC78127.1"/>
    </source>
</evidence>
<keyword evidence="3 8" id="KW-0813">Transport</keyword>
<keyword evidence="6 8" id="KW-1133">Transmembrane helix</keyword>
<name>M3USB1_GORML</name>
<dbReference type="GO" id="GO:0015099">
    <property type="term" value="F:nickel cation transmembrane transporter activity"/>
    <property type="evidence" value="ECO:0007669"/>
    <property type="project" value="UniProtKB-UniRule"/>
</dbReference>
<dbReference type="PANTHER" id="PTHR31611:SF0">
    <property type="entry name" value="HIGH-AFFINITY NICKEL TRANSPORT PROTEIN NIC1"/>
    <property type="match status" value="1"/>
</dbReference>
<evidence type="ECO:0000256" key="4">
    <source>
        <dbReference type="ARBA" id="ARBA00022596"/>
    </source>
</evidence>
<proteinExistence type="inferred from homology"/>
<dbReference type="Proteomes" id="UP000035009">
    <property type="component" value="Unassembled WGS sequence"/>
</dbReference>
<evidence type="ECO:0000256" key="8">
    <source>
        <dbReference type="RuleBase" id="RU362101"/>
    </source>
</evidence>
<sequence>MTSTTRTGTVRDPGWRWAVGVIVGLHLLGWGALLLLVLPSGVSYSTSGPAALAVGLSAYALGLRHAFDADHIAAIDNTTRRFVDRGRPASTVGLWFSLGHSSVVFLLCLALVVGIGALGRAVSDEESGLHQFTGVWGPMVSSIFLVVIAVINVWSLRRRDTDDAAPGGLMWRLLGRFEAAVDRPTRMYGVGFVFGFGFDTATEIGLLALAGTATLGAVPWWAVLTLPILFAAGMSLLDTVQGAVMRRAYQWSPAGERSRLFSYSALMTWISAAVAIAIAGVQLSALAVDEFGWHGLFAWIGGADLETLGFWLTGVLLAIWAAVFVASRRDLLPNRTS</sequence>
<dbReference type="Pfam" id="PF03824">
    <property type="entry name" value="NicO"/>
    <property type="match status" value="1"/>
</dbReference>
<dbReference type="AlphaFoldDB" id="M3USB1"/>
<feature type="transmembrane region" description="Helical" evidence="8">
    <location>
        <begin position="15"/>
        <end position="38"/>
    </location>
</feature>
<keyword evidence="7 8" id="KW-0472">Membrane</keyword>
<evidence type="ECO:0000256" key="5">
    <source>
        <dbReference type="ARBA" id="ARBA00022692"/>
    </source>
</evidence>